<dbReference type="Pfam" id="PF01118">
    <property type="entry name" value="Semialdhyde_dh"/>
    <property type="match status" value="1"/>
</dbReference>
<keyword evidence="2 7" id="KW-0055">Arginine biosynthesis</keyword>
<dbReference type="HAMAP" id="MF_00150">
    <property type="entry name" value="ArgC_type1"/>
    <property type="match status" value="1"/>
</dbReference>
<dbReference type="Gene3D" id="3.30.360.10">
    <property type="entry name" value="Dihydrodipicolinate Reductase, domain 2"/>
    <property type="match status" value="1"/>
</dbReference>
<dbReference type="InterPro" id="IPR050085">
    <property type="entry name" value="AGPR"/>
</dbReference>
<dbReference type="GO" id="GO:0006526">
    <property type="term" value="P:L-arginine biosynthetic process"/>
    <property type="evidence" value="ECO:0007669"/>
    <property type="project" value="UniProtKB-UniRule"/>
</dbReference>
<dbReference type="AlphaFoldDB" id="A0A0H4J137"/>
<feature type="domain" description="Semialdehyde dehydrogenase NAD-binding" evidence="9">
    <location>
        <begin position="5"/>
        <end position="143"/>
    </location>
</feature>
<dbReference type="CDD" id="cd17895">
    <property type="entry name" value="AGPR_1_N"/>
    <property type="match status" value="1"/>
</dbReference>
<dbReference type="GO" id="GO:0005737">
    <property type="term" value="C:cytoplasm"/>
    <property type="evidence" value="ECO:0007669"/>
    <property type="project" value="UniProtKB-SubCell"/>
</dbReference>
<evidence type="ECO:0000256" key="1">
    <source>
        <dbReference type="ARBA" id="ARBA00004862"/>
    </source>
</evidence>
<comment type="function">
    <text evidence="7">Catalyzes the NADPH-dependent reduction of N-acetyl-5-glutamyl phosphate to yield N-acetyl-L-glutamate 5-semialdehyde.</text>
</comment>
<evidence type="ECO:0000256" key="3">
    <source>
        <dbReference type="ARBA" id="ARBA00022605"/>
    </source>
</evidence>
<dbReference type="OrthoDB" id="9801289at2"/>
<dbReference type="EC" id="1.2.1.38" evidence="7"/>
<comment type="subcellular location">
    <subcellularLocation>
        <location evidence="7">Cytoplasm</location>
    </subcellularLocation>
</comment>
<dbReference type="NCBIfam" id="TIGR01850">
    <property type="entry name" value="argC"/>
    <property type="match status" value="1"/>
</dbReference>
<dbReference type="GO" id="GO:0051287">
    <property type="term" value="F:NAD binding"/>
    <property type="evidence" value="ECO:0007669"/>
    <property type="project" value="InterPro"/>
</dbReference>
<organism evidence="10 11">
    <name type="scientific">Methylophilales bacterium MBRS-H7</name>
    <dbReference type="NCBI Taxonomy" id="1623450"/>
    <lineage>
        <taxon>Bacteria</taxon>
        <taxon>Pseudomonadati</taxon>
        <taxon>Pseudomonadota</taxon>
        <taxon>Betaproteobacteria</taxon>
        <taxon>Nitrosomonadales</taxon>
        <taxon>OM43 clade</taxon>
    </lineage>
</organism>
<dbReference type="PROSITE" id="PS01224">
    <property type="entry name" value="ARGC"/>
    <property type="match status" value="1"/>
</dbReference>
<dbReference type="InterPro" id="IPR000534">
    <property type="entry name" value="Semialdehyde_DH_NAD-bd"/>
</dbReference>
<sequence>MDKLHVSIVGGSGYTGSELLRLLVNHPHIEIDQVTSRQDDGKNITEIFPFLPKKIKNKFVHPDNVSFEQSDLIFFATPNGIAMNFAEMLVSKGKRLIDLAADFRIKNIPLWEQWYGMKHACPKLVETAVYGLSELKKNEIKDAKIIANPGCYPTAIQLALYPLLNKKIINEQTIIIDAKSGISGAGKKNDDNLLMAEAYDNFNAYSVQGHRHEPEIEENLKEITNTKDIKALFVPHLIPMVRGIYATIYVDLNKDLSEDELDSIYSQAYDQSIFVHFMGVNKIPKTKMVRGSNQCRISCFNRDKKLIILSTIDNLVKGAAGQAIQNLNIMFNFQEEAGLNYIPLNP</sequence>
<dbReference type="UniPathway" id="UPA00068">
    <property type="reaction ID" value="UER00108"/>
</dbReference>
<name>A0A0H4J137_9PROT</name>
<dbReference type="InterPro" id="IPR000706">
    <property type="entry name" value="AGPR_type-1"/>
</dbReference>
<dbReference type="CDD" id="cd23934">
    <property type="entry name" value="AGPR_1_C"/>
    <property type="match status" value="1"/>
</dbReference>
<accession>A0A0H4J137</accession>
<keyword evidence="3 7" id="KW-0028">Amino-acid biosynthesis</keyword>
<dbReference type="InterPro" id="IPR036291">
    <property type="entry name" value="NAD(P)-bd_dom_sf"/>
</dbReference>
<dbReference type="PANTHER" id="PTHR32338">
    <property type="entry name" value="N-ACETYL-GAMMA-GLUTAMYL-PHOSPHATE REDUCTASE, CHLOROPLASTIC-RELATED-RELATED"/>
    <property type="match status" value="1"/>
</dbReference>
<proteinExistence type="inferred from homology"/>
<comment type="pathway">
    <text evidence="1 7">Amino-acid biosynthesis; L-arginine biosynthesis; N(2)-acetyl-L-ornithine from L-glutamate: step 3/4.</text>
</comment>
<feature type="active site" evidence="7 8">
    <location>
        <position position="151"/>
    </location>
</feature>
<dbReference type="SUPFAM" id="SSF51735">
    <property type="entry name" value="NAD(P)-binding Rossmann-fold domains"/>
    <property type="match status" value="1"/>
</dbReference>
<dbReference type="FunFam" id="3.30.360.10:FF:000014">
    <property type="entry name" value="N-acetyl-gamma-glutamyl-phosphate reductase"/>
    <property type="match status" value="1"/>
</dbReference>
<comment type="catalytic activity">
    <reaction evidence="6 7">
        <text>N-acetyl-L-glutamate 5-semialdehyde + phosphate + NADP(+) = N-acetyl-L-glutamyl 5-phosphate + NADPH + H(+)</text>
        <dbReference type="Rhea" id="RHEA:21588"/>
        <dbReference type="ChEBI" id="CHEBI:15378"/>
        <dbReference type="ChEBI" id="CHEBI:29123"/>
        <dbReference type="ChEBI" id="CHEBI:43474"/>
        <dbReference type="ChEBI" id="CHEBI:57783"/>
        <dbReference type="ChEBI" id="CHEBI:57936"/>
        <dbReference type="ChEBI" id="CHEBI:58349"/>
        <dbReference type="EC" id="1.2.1.38"/>
    </reaction>
</comment>
<evidence type="ECO:0000256" key="4">
    <source>
        <dbReference type="ARBA" id="ARBA00022857"/>
    </source>
</evidence>
<dbReference type="SUPFAM" id="SSF55347">
    <property type="entry name" value="Glyceraldehyde-3-phosphate dehydrogenase-like, C-terminal domain"/>
    <property type="match status" value="1"/>
</dbReference>
<keyword evidence="11" id="KW-1185">Reference proteome</keyword>
<dbReference type="GO" id="GO:0070401">
    <property type="term" value="F:NADP+ binding"/>
    <property type="evidence" value="ECO:0007669"/>
    <property type="project" value="InterPro"/>
</dbReference>
<evidence type="ECO:0000256" key="5">
    <source>
        <dbReference type="ARBA" id="ARBA00023002"/>
    </source>
</evidence>
<keyword evidence="5 7" id="KW-0560">Oxidoreductase</keyword>
<protein>
    <recommendedName>
        <fullName evidence="7">N-acetyl-gamma-glutamyl-phosphate reductase</fullName>
        <shortName evidence="7">AGPR</shortName>
        <ecNumber evidence="7">1.2.1.38</ecNumber>
    </recommendedName>
    <alternativeName>
        <fullName evidence="7">N-acetyl-glutamate semialdehyde dehydrogenase</fullName>
        <shortName evidence="7">NAGSA dehydrogenase</shortName>
    </alternativeName>
</protein>
<dbReference type="PATRIC" id="fig|1623450.3.peg.636"/>
<evidence type="ECO:0000313" key="10">
    <source>
        <dbReference type="EMBL" id="AKO65750.1"/>
    </source>
</evidence>
<dbReference type="Gene3D" id="3.40.50.720">
    <property type="entry name" value="NAD(P)-binding Rossmann-like Domain"/>
    <property type="match status" value="1"/>
</dbReference>
<comment type="similarity">
    <text evidence="7">Belongs to the NAGSA dehydrogenase family. Type 1 subfamily.</text>
</comment>
<dbReference type="Pfam" id="PF22698">
    <property type="entry name" value="Semialdhyde_dhC_1"/>
    <property type="match status" value="1"/>
</dbReference>
<dbReference type="InterPro" id="IPR023013">
    <property type="entry name" value="AGPR_AS"/>
</dbReference>
<dbReference type="InterPro" id="IPR058924">
    <property type="entry name" value="AGPR_dimerisation_dom"/>
</dbReference>
<dbReference type="GO" id="GO:0003942">
    <property type="term" value="F:N-acetyl-gamma-glutamyl-phosphate reductase activity"/>
    <property type="evidence" value="ECO:0007669"/>
    <property type="project" value="UniProtKB-UniRule"/>
</dbReference>
<dbReference type="Proteomes" id="UP000066549">
    <property type="component" value="Chromosome"/>
</dbReference>
<keyword evidence="4 7" id="KW-0521">NADP</keyword>
<evidence type="ECO:0000313" key="11">
    <source>
        <dbReference type="Proteomes" id="UP000066549"/>
    </source>
</evidence>
<evidence type="ECO:0000256" key="6">
    <source>
        <dbReference type="ARBA" id="ARBA00050557"/>
    </source>
</evidence>
<evidence type="ECO:0000256" key="8">
    <source>
        <dbReference type="PROSITE-ProRule" id="PRU10010"/>
    </source>
</evidence>
<dbReference type="SMART" id="SM00859">
    <property type="entry name" value="Semialdhyde_dh"/>
    <property type="match status" value="1"/>
</dbReference>
<reference evidence="10 11" key="1">
    <citation type="submission" date="2015-03" db="EMBL/GenBank/DDBJ databases">
        <title>Comparative analysis of the OM43 clade including a novel species from Red Sea uncovers genomic and metabolic diversity among marine methylotrophs.</title>
        <authorList>
            <person name="Jimenez-Infante F."/>
            <person name="Ngugi D.K."/>
            <person name="Vinu M."/>
            <person name="Alam I."/>
            <person name="Kamau A."/>
            <person name="Blom J."/>
            <person name="Bajic V.B."/>
            <person name="Stingl U."/>
        </authorList>
    </citation>
    <scope>NUCLEOTIDE SEQUENCE [LARGE SCALE GENOMIC DNA]</scope>
    <source>
        <strain evidence="10 11">MBRSH7</strain>
    </source>
</reference>
<gene>
    <name evidence="7" type="primary">argC</name>
    <name evidence="10" type="ORF">VI33_03230</name>
</gene>
<dbReference type="PANTHER" id="PTHR32338:SF10">
    <property type="entry name" value="N-ACETYL-GAMMA-GLUTAMYL-PHOSPHATE REDUCTASE, CHLOROPLASTIC-RELATED"/>
    <property type="match status" value="1"/>
</dbReference>
<evidence type="ECO:0000256" key="7">
    <source>
        <dbReference type="HAMAP-Rule" id="MF_00150"/>
    </source>
</evidence>
<evidence type="ECO:0000259" key="9">
    <source>
        <dbReference type="SMART" id="SM00859"/>
    </source>
</evidence>
<evidence type="ECO:0000256" key="2">
    <source>
        <dbReference type="ARBA" id="ARBA00022571"/>
    </source>
</evidence>
<keyword evidence="7" id="KW-0963">Cytoplasm</keyword>
<dbReference type="EMBL" id="CP011002">
    <property type="protein sequence ID" value="AKO65750.1"/>
    <property type="molecule type" value="Genomic_DNA"/>
</dbReference>